<dbReference type="InterPro" id="IPR027417">
    <property type="entry name" value="P-loop_NTPase"/>
</dbReference>
<keyword evidence="8 10" id="KW-0505">Motor protein</keyword>
<feature type="domain" description="PH" evidence="12">
    <location>
        <begin position="1500"/>
        <end position="1599"/>
    </location>
</feature>
<evidence type="ECO:0000313" key="14">
    <source>
        <dbReference type="EMBL" id="KLO17522.1"/>
    </source>
</evidence>
<keyword evidence="15" id="KW-1185">Reference proteome</keyword>
<dbReference type="InParanoid" id="A0A0H2S0Y6"/>
<dbReference type="Pfam" id="PF12423">
    <property type="entry name" value="KIF1B"/>
    <property type="match status" value="1"/>
</dbReference>
<keyword evidence="7" id="KW-0175">Coiled coil</keyword>
<keyword evidence="6 10" id="KW-0067">ATP-binding</keyword>
<dbReference type="InterPro" id="IPR001849">
    <property type="entry name" value="PH_domain"/>
</dbReference>
<sequence>MAEAGDGNIKVVVRCRPLNSRELGKGAKPLIRMEGNTTYLDPPEAGSAQAATGRASEKKTMAFSFDKSYWSAGDRSEPRYCSQQTLYDDLGKELLDHGFAGFNACILAYGQTGSGKSYSMMGYGADKGIIPLTCSELFVRVGEKVAADPNLSFTVEVSYIEIYNEKVRDLLNPKNTGNLRVREHPSLGPYVEDLSKLVVSSYDEMMTLMDEGNKARTVAATNMNETSSRSHAVFTLLLTMKRHDAETNLDTEKVSRINLVDLAGSERANSTGATGQRLKEGANINKSLTTLGKVISSLALASQAADNKKGKKGKAEEFVPYRDSVLTWLLKDSLGGNSKTAMIAAISPADYEETLSTLRYADQAKKIKNKAVVNEDPNAKLVRELKEELEMLRARVSGSSGEETYDPKVPPEKQKVTYQTKDGKLKTVTKAELQEQLEQSEKIMQSLHETWEEKLQRTQEVHKEREKALEELGITVEKNLVGVHTPKKMPHLVNLNEDPLMSECLIYQLKLGKTMVVGLTSDQITAIRLSGDNIANEHCYFENIDGKVTLHALPNAVTFLNGKQIHPDQGYKLRSGYRIILGDNHVFRFNNPEEVRKQRDRATARSQLRLSVTAAELQDENGQGSPMTRPDSPTSDREDVDWNFAKREAALARLGMDPTLDNLPDEDLNKLYEKISKVKTLRDINAKRPESSLSQADDLWSESGRPIPSEAMTDDTSLDVGASHGSPDVDNLQEEQNQLELQKAEFENRLQAMSDGGSTEAEDLKAEKEQMEHQLKVIHNQMKRILEAKARGESTTDIVAEEPVIYTARQLRLIRKVLDRWRAHRSFSMAEAVLSNAVVLKEANVISKELSKDVTYNFTIASGGSLAAPTSVVGSIAGLDEFRDVTDPVLASATQPSVAVKVLDKRNNSIYVWSLDKLQQQLQRMRNLTTFIDRPQYALHFSAEEPFYDSPAPEYSFIGNALVSLAPLFRQMSSSCTAPIFCRYTAEAIGSCRIDLKLVNVTPPQRYNGSGPSTRAASPMPGALPGGSKLSFALTVDCVKGLSAHDISAAHIQVRLSSFVGPTVSTEEVFHSSAVDLEASTLSDLKLRKTFAIAVNSKVLRHLREGYAPIEFFARVTPTYLERLERWDEMREHKDAVVTPEPDTSSEPRPTLPQMRRSETDFLVEHSHDVVTWLQIRELAPDGQYSPVPVVTQGSVDPGSFSLHQGLQRRITVTLTSSSGKQLPWTEITKVRIGNIRLLDPKGRIHESMSKQMVDISLTKDQEVGFKPDGTGFLTATALWDSSVHDSTFLNRVTASNHRILLQLSWAVVVDICSEPVHFTMDVAVTMHTRDAGPPSRFLTFFGSTKVLAKTSTIFSVKLSPPLTRSPKDLWRLDTAEKYVRGEEALGTWKPRGISVIEDHVRLVQTESRAADVQAVRTVLNSLPPRPTQSDSAVWGSEQLLQKSVDLWKKKFGNCGKIVLSQAPGDKEEAEVPAIMKQFSDLSDEPRFVGTAKLVGRSDNPTKKGHLLLLTDANENTWQKRWFVLRRPYLHVYSHSDEKEETSVIGLNGVNVESNPEMEALLEKQFMFTLFTSSNSYALVAPNAKELLAWTTKLDPTRSLP</sequence>
<feature type="region of interest" description="Disordered" evidence="11">
    <location>
        <begin position="687"/>
        <end position="730"/>
    </location>
</feature>
<dbReference type="InterPro" id="IPR019821">
    <property type="entry name" value="Kinesin_motor_CS"/>
</dbReference>
<feature type="region of interest" description="Disordered" evidence="11">
    <location>
        <begin position="1133"/>
        <end position="1153"/>
    </location>
</feature>
<dbReference type="Pfam" id="PF16183">
    <property type="entry name" value="Kinesin_assoc"/>
    <property type="match status" value="1"/>
</dbReference>
<dbReference type="EMBL" id="KQ085904">
    <property type="protein sequence ID" value="KLO17522.1"/>
    <property type="molecule type" value="Genomic_DNA"/>
</dbReference>
<dbReference type="CDD" id="cd01233">
    <property type="entry name" value="PH_KIFIA_KIFIB"/>
    <property type="match status" value="1"/>
</dbReference>
<dbReference type="SUPFAM" id="SSF50729">
    <property type="entry name" value="PH domain-like"/>
    <property type="match status" value="1"/>
</dbReference>
<keyword evidence="5 10" id="KW-0547">Nucleotide-binding</keyword>
<proteinExistence type="inferred from homology"/>
<evidence type="ECO:0000256" key="8">
    <source>
        <dbReference type="ARBA" id="ARBA00023175"/>
    </source>
</evidence>
<evidence type="ECO:0000256" key="7">
    <source>
        <dbReference type="ARBA" id="ARBA00023054"/>
    </source>
</evidence>
<evidence type="ECO:0000256" key="5">
    <source>
        <dbReference type="ARBA" id="ARBA00022741"/>
    </source>
</evidence>
<accession>A0A0H2S0Y6</accession>
<dbReference type="InterPro" id="IPR036961">
    <property type="entry name" value="Kinesin_motor_dom_sf"/>
</dbReference>
<dbReference type="InterPro" id="IPR049780">
    <property type="entry name" value="PH_KIFIA_KIFIB"/>
</dbReference>
<dbReference type="GO" id="GO:0008017">
    <property type="term" value="F:microtubule binding"/>
    <property type="evidence" value="ECO:0007669"/>
    <property type="project" value="InterPro"/>
</dbReference>
<evidence type="ECO:0000259" key="12">
    <source>
        <dbReference type="PROSITE" id="PS50003"/>
    </source>
</evidence>
<dbReference type="Proteomes" id="UP000053477">
    <property type="component" value="Unassembled WGS sequence"/>
</dbReference>
<dbReference type="PROSITE" id="PS00411">
    <property type="entry name" value="KINESIN_MOTOR_1"/>
    <property type="match status" value="1"/>
</dbReference>
<protein>
    <submittedName>
        <fullName evidence="14">Kinesin-like protein</fullName>
    </submittedName>
</protein>
<evidence type="ECO:0000256" key="3">
    <source>
        <dbReference type="ARBA" id="ARBA00022490"/>
    </source>
</evidence>
<dbReference type="GO" id="GO:0005524">
    <property type="term" value="F:ATP binding"/>
    <property type="evidence" value="ECO:0007669"/>
    <property type="project" value="UniProtKB-UniRule"/>
</dbReference>
<dbReference type="Pfam" id="PF12473">
    <property type="entry name" value="DUF3694"/>
    <property type="match status" value="1"/>
</dbReference>
<keyword evidence="2" id="KW-0813">Transport</keyword>
<keyword evidence="4" id="KW-0493">Microtubule</keyword>
<dbReference type="Pfam" id="PF00225">
    <property type="entry name" value="Kinesin"/>
    <property type="match status" value="1"/>
</dbReference>
<dbReference type="InterPro" id="IPR011993">
    <property type="entry name" value="PH-like_dom_sf"/>
</dbReference>
<feature type="domain" description="Kinesin motor" evidence="13">
    <location>
        <begin position="8"/>
        <end position="367"/>
    </location>
</feature>
<dbReference type="STRING" id="27342.A0A0H2S0Y6"/>
<dbReference type="Gene3D" id="2.30.29.30">
    <property type="entry name" value="Pleckstrin-homology domain (PH domain)/Phosphotyrosine-binding domain (PTB)"/>
    <property type="match status" value="1"/>
</dbReference>
<dbReference type="GO" id="GO:0047496">
    <property type="term" value="P:vesicle transport along microtubule"/>
    <property type="evidence" value="ECO:0007669"/>
    <property type="project" value="UniProtKB-ARBA"/>
</dbReference>
<dbReference type="SUPFAM" id="SSF52540">
    <property type="entry name" value="P-loop containing nucleoside triphosphate hydrolases"/>
    <property type="match status" value="1"/>
</dbReference>
<name>A0A0H2S0Y6_9AGAM</name>
<dbReference type="Gene3D" id="6.10.250.2520">
    <property type="match status" value="1"/>
</dbReference>
<dbReference type="Pfam" id="PF00169">
    <property type="entry name" value="PH"/>
    <property type="match status" value="1"/>
</dbReference>
<dbReference type="GO" id="GO:0008574">
    <property type="term" value="F:plus-end-directed microtubule motor activity"/>
    <property type="evidence" value="ECO:0007669"/>
    <property type="project" value="UniProtKB-ARBA"/>
</dbReference>
<dbReference type="InterPro" id="IPR008984">
    <property type="entry name" value="SMAD_FHA_dom_sf"/>
</dbReference>
<dbReference type="PROSITE" id="PS50003">
    <property type="entry name" value="PH_DOMAIN"/>
    <property type="match status" value="1"/>
</dbReference>
<evidence type="ECO:0000256" key="11">
    <source>
        <dbReference type="SAM" id="MobiDB-lite"/>
    </source>
</evidence>
<dbReference type="SMART" id="SM00233">
    <property type="entry name" value="PH"/>
    <property type="match status" value="1"/>
</dbReference>
<dbReference type="InterPro" id="IPR032405">
    <property type="entry name" value="Kinesin_assoc"/>
</dbReference>
<dbReference type="OrthoDB" id="3176171at2759"/>
<evidence type="ECO:0000256" key="4">
    <source>
        <dbReference type="ARBA" id="ARBA00022701"/>
    </source>
</evidence>
<evidence type="ECO:0000259" key="13">
    <source>
        <dbReference type="PROSITE" id="PS50067"/>
    </source>
</evidence>
<dbReference type="PANTHER" id="PTHR47117">
    <property type="entry name" value="STAR-RELATED LIPID TRANSFER PROTEIN 9"/>
    <property type="match status" value="1"/>
</dbReference>
<feature type="region of interest" description="Disordered" evidence="11">
    <location>
        <begin position="614"/>
        <end position="640"/>
    </location>
</feature>
<organism evidence="14 15">
    <name type="scientific">Schizopora paradoxa</name>
    <dbReference type="NCBI Taxonomy" id="27342"/>
    <lineage>
        <taxon>Eukaryota</taxon>
        <taxon>Fungi</taxon>
        <taxon>Dikarya</taxon>
        <taxon>Basidiomycota</taxon>
        <taxon>Agaricomycotina</taxon>
        <taxon>Agaricomycetes</taxon>
        <taxon>Hymenochaetales</taxon>
        <taxon>Schizoporaceae</taxon>
        <taxon>Schizopora</taxon>
    </lineage>
</organism>
<evidence type="ECO:0000256" key="10">
    <source>
        <dbReference type="PROSITE-ProRule" id="PRU00283"/>
    </source>
</evidence>
<dbReference type="GO" id="GO:0005874">
    <property type="term" value="C:microtubule"/>
    <property type="evidence" value="ECO:0007669"/>
    <property type="project" value="UniProtKB-KW"/>
</dbReference>
<comment type="similarity">
    <text evidence="10">Belongs to the TRAFAC class myosin-kinesin ATPase superfamily. Kinesin family.</text>
</comment>
<dbReference type="InterPro" id="IPR001752">
    <property type="entry name" value="Kinesin_motor_dom"/>
</dbReference>
<reference evidence="14 15" key="1">
    <citation type="submission" date="2015-04" db="EMBL/GenBank/DDBJ databases">
        <title>Complete genome sequence of Schizopora paradoxa KUC8140, a cosmopolitan wood degrader in East Asia.</title>
        <authorList>
            <consortium name="DOE Joint Genome Institute"/>
            <person name="Min B."/>
            <person name="Park H."/>
            <person name="Jang Y."/>
            <person name="Kim J.-J."/>
            <person name="Kim K.H."/>
            <person name="Pangilinan J."/>
            <person name="Lipzen A."/>
            <person name="Riley R."/>
            <person name="Grigoriev I.V."/>
            <person name="Spatafora J.W."/>
            <person name="Choi I.-G."/>
        </authorList>
    </citation>
    <scope>NUCLEOTIDE SEQUENCE [LARGE SCALE GENOMIC DNA]</scope>
    <source>
        <strain evidence="14 15">KUC8140</strain>
    </source>
</reference>
<evidence type="ECO:0000256" key="9">
    <source>
        <dbReference type="ARBA" id="ARBA00023212"/>
    </source>
</evidence>
<dbReference type="Gene3D" id="2.60.200.20">
    <property type="match status" value="1"/>
</dbReference>
<dbReference type="GO" id="GO:0005546">
    <property type="term" value="F:phosphatidylinositol-4,5-bisphosphate binding"/>
    <property type="evidence" value="ECO:0007669"/>
    <property type="project" value="UniProtKB-ARBA"/>
</dbReference>
<dbReference type="SUPFAM" id="SSF49879">
    <property type="entry name" value="SMAD/FHA domain"/>
    <property type="match status" value="1"/>
</dbReference>
<keyword evidence="3" id="KW-0963">Cytoplasm</keyword>
<dbReference type="InterPro" id="IPR022164">
    <property type="entry name" value="Kinesin-like"/>
</dbReference>
<dbReference type="SMART" id="SM00129">
    <property type="entry name" value="KISc"/>
    <property type="match status" value="1"/>
</dbReference>
<evidence type="ECO:0000256" key="1">
    <source>
        <dbReference type="ARBA" id="ARBA00004245"/>
    </source>
</evidence>
<dbReference type="InterPro" id="IPR022140">
    <property type="entry name" value="Kinesin-like_KIF1-typ"/>
</dbReference>
<evidence type="ECO:0000256" key="6">
    <source>
        <dbReference type="ARBA" id="ARBA00022840"/>
    </source>
</evidence>
<evidence type="ECO:0000313" key="15">
    <source>
        <dbReference type="Proteomes" id="UP000053477"/>
    </source>
</evidence>
<dbReference type="PRINTS" id="PR00380">
    <property type="entry name" value="KINESINHEAVY"/>
</dbReference>
<gene>
    <name evidence="14" type="ORF">SCHPADRAFT_164931</name>
</gene>
<keyword evidence="9" id="KW-0206">Cytoskeleton</keyword>
<dbReference type="CDD" id="cd01365">
    <property type="entry name" value="KISc_KIF1A_KIF1B"/>
    <property type="match status" value="1"/>
</dbReference>
<comment type="subcellular location">
    <subcellularLocation>
        <location evidence="1">Cytoplasm</location>
        <location evidence="1">Cytoskeleton</location>
    </subcellularLocation>
</comment>
<feature type="binding site" evidence="10">
    <location>
        <begin position="110"/>
        <end position="117"/>
    </location>
    <ligand>
        <name>ATP</name>
        <dbReference type="ChEBI" id="CHEBI:30616"/>
    </ligand>
</feature>
<dbReference type="FunFam" id="3.40.850.10:FF:000047">
    <property type="entry name" value="Kinesin family protein"/>
    <property type="match status" value="1"/>
</dbReference>
<dbReference type="Gene3D" id="3.40.850.10">
    <property type="entry name" value="Kinesin motor domain"/>
    <property type="match status" value="1"/>
</dbReference>
<dbReference type="PROSITE" id="PS50067">
    <property type="entry name" value="KINESIN_MOTOR_2"/>
    <property type="match status" value="1"/>
</dbReference>
<evidence type="ECO:0000256" key="2">
    <source>
        <dbReference type="ARBA" id="ARBA00022448"/>
    </source>
</evidence>